<proteinExistence type="predicted"/>
<dbReference type="GO" id="GO:0071949">
    <property type="term" value="F:FAD binding"/>
    <property type="evidence" value="ECO:0007669"/>
    <property type="project" value="InterPro"/>
</dbReference>
<sequence>MTTKTVLISGAGVAGPTLAYWLARAGYRPTVVERAAGLRSSGSPVDVRGPAAEVARKMGLTEQLREAATSVRGMTFVNDRGKSVGRVVMGDGGGTDVELTRTDLARILYEASAGDAEYVFHDSVAGLEQDEGGVDVTFEHGSPRRFDLVVGADGLHSGVRRLAFGPEPEFVEHMGVYVATMPLDAPVPDRSEIVMYNSPGRAVAVHPSRERGIVAFMFRHAAVPGFDHRDTAQHKRLLETAYAGAGWRVPELLGQVRAAGDLYLDSVSRVRLPSWTAGRVVLAGDAASCVSLFGDGSTLAMAGAHTLATELAATPGDKAAAFRRYEATHRKLVNPRQRNVPVAAAMLIPATRAGMAMRNFGTRLAPLVNAAQKLALAKSA</sequence>
<gene>
    <name evidence="2" type="ORF">QRX50_00560</name>
</gene>
<dbReference type="RefSeq" id="WP_285970035.1">
    <property type="nucleotide sequence ID" value="NZ_CP127294.1"/>
</dbReference>
<dbReference type="GO" id="GO:0004497">
    <property type="term" value="F:monooxygenase activity"/>
    <property type="evidence" value="ECO:0007669"/>
    <property type="project" value="UniProtKB-KW"/>
</dbReference>
<evidence type="ECO:0000313" key="3">
    <source>
        <dbReference type="Proteomes" id="UP001236014"/>
    </source>
</evidence>
<dbReference type="PRINTS" id="PR00420">
    <property type="entry name" value="RNGMNOXGNASE"/>
</dbReference>
<dbReference type="InterPro" id="IPR036188">
    <property type="entry name" value="FAD/NAD-bd_sf"/>
</dbReference>
<dbReference type="PANTHER" id="PTHR46865">
    <property type="entry name" value="OXIDOREDUCTASE-RELATED"/>
    <property type="match status" value="1"/>
</dbReference>
<dbReference type="AlphaFoldDB" id="A0A9Y2MUV8"/>
<dbReference type="EMBL" id="CP127294">
    <property type="protein sequence ID" value="WIX79346.1"/>
    <property type="molecule type" value="Genomic_DNA"/>
</dbReference>
<keyword evidence="3" id="KW-1185">Reference proteome</keyword>
<dbReference type="PANTHER" id="PTHR46865:SF2">
    <property type="entry name" value="MONOOXYGENASE"/>
    <property type="match status" value="1"/>
</dbReference>
<feature type="domain" description="FAD-binding" evidence="1">
    <location>
        <begin position="5"/>
        <end position="319"/>
    </location>
</feature>
<accession>A0A9Y2MUV8</accession>
<dbReference type="InterPro" id="IPR002938">
    <property type="entry name" value="FAD-bd"/>
</dbReference>
<dbReference type="Gene3D" id="3.30.9.10">
    <property type="entry name" value="D-Amino Acid Oxidase, subunit A, domain 2"/>
    <property type="match status" value="1"/>
</dbReference>
<keyword evidence="2" id="KW-0503">Monooxygenase</keyword>
<reference evidence="2 3" key="1">
    <citation type="submission" date="2023-06" db="EMBL/GenBank/DDBJ databases">
        <authorList>
            <person name="Oyuntsetseg B."/>
            <person name="Kim S.B."/>
        </authorList>
    </citation>
    <scope>NUCLEOTIDE SEQUENCE [LARGE SCALE GENOMIC DNA]</scope>
    <source>
        <strain evidence="2 3">2-15</strain>
    </source>
</reference>
<dbReference type="SUPFAM" id="SSF51905">
    <property type="entry name" value="FAD/NAD(P)-binding domain"/>
    <property type="match status" value="1"/>
</dbReference>
<dbReference type="Gene3D" id="3.50.50.60">
    <property type="entry name" value="FAD/NAD(P)-binding domain"/>
    <property type="match status" value="1"/>
</dbReference>
<evidence type="ECO:0000259" key="1">
    <source>
        <dbReference type="Pfam" id="PF01494"/>
    </source>
</evidence>
<dbReference type="InterPro" id="IPR051704">
    <property type="entry name" value="FAD_aromatic-hydroxylase"/>
</dbReference>
<evidence type="ECO:0000313" key="2">
    <source>
        <dbReference type="EMBL" id="WIX79346.1"/>
    </source>
</evidence>
<organism evidence="2 3">
    <name type="scientific">Amycolatopsis carbonis</name>
    <dbReference type="NCBI Taxonomy" id="715471"/>
    <lineage>
        <taxon>Bacteria</taxon>
        <taxon>Bacillati</taxon>
        <taxon>Actinomycetota</taxon>
        <taxon>Actinomycetes</taxon>
        <taxon>Pseudonocardiales</taxon>
        <taxon>Pseudonocardiaceae</taxon>
        <taxon>Amycolatopsis</taxon>
    </lineage>
</organism>
<keyword evidence="2" id="KW-0560">Oxidoreductase</keyword>
<dbReference type="Proteomes" id="UP001236014">
    <property type="component" value="Chromosome"/>
</dbReference>
<protein>
    <submittedName>
        <fullName evidence="2">FAD-dependent monooxygenase</fullName>
    </submittedName>
</protein>
<dbReference type="Pfam" id="PF01494">
    <property type="entry name" value="FAD_binding_3"/>
    <property type="match status" value="1"/>
</dbReference>
<dbReference type="KEGG" id="acab:QRX50_00560"/>
<name>A0A9Y2MUV8_9PSEU</name>